<comment type="caution">
    <text evidence="2">The sequence shown here is derived from an EMBL/GenBank/DDBJ whole genome shotgun (WGS) entry which is preliminary data.</text>
</comment>
<dbReference type="AlphaFoldDB" id="A0A964XIZ7"/>
<feature type="region of interest" description="Disordered" evidence="1">
    <location>
        <begin position="169"/>
        <end position="204"/>
    </location>
</feature>
<evidence type="ECO:0000313" key="2">
    <source>
        <dbReference type="EMBL" id="NBE50769.1"/>
    </source>
</evidence>
<dbReference type="EMBL" id="JAAAHS010000020">
    <property type="protein sequence ID" value="NBE50769.1"/>
    <property type="molecule type" value="Genomic_DNA"/>
</dbReference>
<organism evidence="2 3">
    <name type="scientific">Streptomyces boluensis</name>
    <dbReference type="NCBI Taxonomy" id="1775135"/>
    <lineage>
        <taxon>Bacteria</taxon>
        <taxon>Bacillati</taxon>
        <taxon>Actinomycetota</taxon>
        <taxon>Actinomycetes</taxon>
        <taxon>Kitasatosporales</taxon>
        <taxon>Streptomycetaceae</taxon>
        <taxon>Streptomyces</taxon>
    </lineage>
</organism>
<gene>
    <name evidence="2" type="ORF">GUY60_04860</name>
</gene>
<sequence>MALGRQLHDDGGEFASYFEDLLSRLDQEAGWCGVFWQRDPDGMAACLDGAEVPPWDVVQALLHDLAADHGTHAAERETALARTLHEAARTAHDARPGVRQLLGERLDLMLVERRYAAERQADLAARLPGAAPEDVERLRLDLAWARDDHERATARSAELRFRIEELERSAPSVAVSAGAEGAPDRPARASRRPRGARFAGVEAE</sequence>
<evidence type="ECO:0000313" key="3">
    <source>
        <dbReference type="Proteomes" id="UP000598297"/>
    </source>
</evidence>
<proteinExistence type="predicted"/>
<reference evidence="2" key="1">
    <citation type="submission" date="2020-01" db="EMBL/GenBank/DDBJ databases">
        <title>Whole-genome analyses of novel actinobacteria.</title>
        <authorList>
            <person name="Sahin N."/>
        </authorList>
    </citation>
    <scope>NUCLEOTIDE SEQUENCE</scope>
    <source>
        <strain evidence="2">YC537</strain>
    </source>
</reference>
<accession>A0A964XIZ7</accession>
<protein>
    <submittedName>
        <fullName evidence="2">Uncharacterized protein</fullName>
    </submittedName>
</protein>
<feature type="non-terminal residue" evidence="2">
    <location>
        <position position="204"/>
    </location>
</feature>
<name>A0A964XIZ7_9ACTN</name>
<keyword evidence="3" id="KW-1185">Reference proteome</keyword>
<dbReference type="Proteomes" id="UP000598297">
    <property type="component" value="Unassembled WGS sequence"/>
</dbReference>
<evidence type="ECO:0000256" key="1">
    <source>
        <dbReference type="SAM" id="MobiDB-lite"/>
    </source>
</evidence>